<dbReference type="EMBL" id="JACHGK010000028">
    <property type="protein sequence ID" value="MBB6447744.1"/>
    <property type="molecule type" value="Genomic_DNA"/>
</dbReference>
<evidence type="ECO:0000313" key="1">
    <source>
        <dbReference type="EMBL" id="MBB6447744.1"/>
    </source>
</evidence>
<gene>
    <name evidence="1" type="ORF">HNR53_004453</name>
</gene>
<dbReference type="Pfam" id="PF14044">
    <property type="entry name" value="NETI"/>
    <property type="match status" value="1"/>
</dbReference>
<keyword evidence="2" id="KW-1185">Reference proteome</keyword>
<evidence type="ECO:0008006" key="3">
    <source>
        <dbReference type="Google" id="ProtNLM"/>
    </source>
</evidence>
<reference evidence="1 2" key="1">
    <citation type="submission" date="2020-08" db="EMBL/GenBank/DDBJ databases">
        <title>Genomic Encyclopedia of Type Strains, Phase IV (KMG-IV): sequencing the most valuable type-strain genomes for metagenomic binning, comparative biology and taxonomic classification.</title>
        <authorList>
            <person name="Goeker M."/>
        </authorList>
    </citation>
    <scope>NUCLEOTIDE SEQUENCE [LARGE SCALE GENOMIC DNA]</scope>
    <source>
        <strain evidence="1 2">DSM 5391</strain>
    </source>
</reference>
<organism evidence="1 2">
    <name type="scientific">Bacillus benzoevorans</name>
    <dbReference type="NCBI Taxonomy" id="1456"/>
    <lineage>
        <taxon>Bacteria</taxon>
        <taxon>Bacillati</taxon>
        <taxon>Bacillota</taxon>
        <taxon>Bacilli</taxon>
        <taxon>Bacillales</taxon>
        <taxon>Bacillaceae</taxon>
        <taxon>Bacillus</taxon>
    </lineage>
</organism>
<comment type="caution">
    <text evidence="1">The sequence shown here is derived from an EMBL/GenBank/DDBJ whole genome shotgun (WGS) entry which is preliminary data.</text>
</comment>
<sequence length="64" mass="7517">MKKVYEVEENETIGQCLDRIQKDGYMPVKRTEKPIFKEEKEGGEIKYVPAGRRIVFEAKKAEVR</sequence>
<protein>
    <recommendedName>
        <fullName evidence="3">NETI motif-containing protein</fullName>
    </recommendedName>
</protein>
<dbReference type="Proteomes" id="UP000531594">
    <property type="component" value="Unassembled WGS sequence"/>
</dbReference>
<name>A0A7X0HVQ6_9BACI</name>
<proteinExistence type="predicted"/>
<evidence type="ECO:0000313" key="2">
    <source>
        <dbReference type="Proteomes" id="UP000531594"/>
    </source>
</evidence>
<dbReference type="RefSeq" id="WP_184529988.1">
    <property type="nucleotide sequence ID" value="NZ_JACHGK010000028.1"/>
</dbReference>
<dbReference type="InterPro" id="IPR025930">
    <property type="entry name" value="NETI"/>
</dbReference>
<dbReference type="AlphaFoldDB" id="A0A7X0HVQ6"/>
<accession>A0A7X0HVQ6</accession>